<dbReference type="AlphaFoldDB" id="A0A1M5GLG9"/>
<proteinExistence type="predicted"/>
<organism evidence="1 2">
    <name type="scientific">Ornithinibacillus halophilus</name>
    <dbReference type="NCBI Taxonomy" id="930117"/>
    <lineage>
        <taxon>Bacteria</taxon>
        <taxon>Bacillati</taxon>
        <taxon>Bacillota</taxon>
        <taxon>Bacilli</taxon>
        <taxon>Bacillales</taxon>
        <taxon>Bacillaceae</taxon>
        <taxon>Ornithinibacillus</taxon>
    </lineage>
</organism>
<dbReference type="RefSeq" id="WP_143155608.1">
    <property type="nucleotide sequence ID" value="NZ_FQVW01000013.1"/>
</dbReference>
<protein>
    <submittedName>
        <fullName evidence="1">Uncharacterized protein</fullName>
    </submittedName>
</protein>
<evidence type="ECO:0000313" key="2">
    <source>
        <dbReference type="Proteomes" id="UP000183988"/>
    </source>
</evidence>
<keyword evidence="2" id="KW-1185">Reference proteome</keyword>
<dbReference type="EMBL" id="FQVW01000013">
    <property type="protein sequence ID" value="SHG04538.1"/>
    <property type="molecule type" value="Genomic_DNA"/>
</dbReference>
<sequence length="121" mass="14085">MALYIKGCLFLFSLFGATSRILSQSDEGIVDTLMEILENGENLELRFRAFFGVTLYHRRQNNHSAFKRIVDKYVGEFQNFSLHYHVLSLMYKQFGDREGIMKSIKYGRLAVDKLNRHVGVD</sequence>
<name>A0A1M5GLG9_9BACI</name>
<evidence type="ECO:0000313" key="1">
    <source>
        <dbReference type="EMBL" id="SHG04538.1"/>
    </source>
</evidence>
<gene>
    <name evidence="1" type="ORF">SAMN05216225_101360</name>
</gene>
<accession>A0A1M5GLG9</accession>
<dbReference type="STRING" id="930117.SAMN05216225_101360"/>
<reference evidence="1 2" key="1">
    <citation type="submission" date="2016-11" db="EMBL/GenBank/DDBJ databases">
        <authorList>
            <person name="Jaros S."/>
            <person name="Januszkiewicz K."/>
            <person name="Wedrychowicz H."/>
        </authorList>
    </citation>
    <scope>NUCLEOTIDE SEQUENCE [LARGE SCALE GENOMIC DNA]</scope>
    <source>
        <strain evidence="1 2">IBRC-M 10683</strain>
    </source>
</reference>
<dbReference type="Proteomes" id="UP000183988">
    <property type="component" value="Unassembled WGS sequence"/>
</dbReference>